<dbReference type="InterPro" id="IPR036291">
    <property type="entry name" value="NAD(P)-bd_dom_sf"/>
</dbReference>
<dbReference type="Gramene" id="Pp3c11_11400V3.2">
    <property type="protein sequence ID" value="Pp3c11_11400V3.2"/>
    <property type="gene ID" value="Pp3c11_11400"/>
</dbReference>
<dbReference type="PaxDb" id="3218-PP1S61_301V6.1"/>
<evidence type="ECO:0000313" key="4">
    <source>
        <dbReference type="EMBL" id="PNR45131.1"/>
    </source>
</evidence>
<dbReference type="InterPro" id="IPR002347">
    <property type="entry name" value="SDR_fam"/>
</dbReference>
<organism evidence="4">
    <name type="scientific">Physcomitrium patens</name>
    <name type="common">Spreading-leaved earth moss</name>
    <name type="synonym">Physcomitrella patens</name>
    <dbReference type="NCBI Taxonomy" id="3218"/>
    <lineage>
        <taxon>Eukaryota</taxon>
        <taxon>Viridiplantae</taxon>
        <taxon>Streptophyta</taxon>
        <taxon>Embryophyta</taxon>
        <taxon>Bryophyta</taxon>
        <taxon>Bryophytina</taxon>
        <taxon>Bryopsida</taxon>
        <taxon>Funariidae</taxon>
        <taxon>Funariales</taxon>
        <taxon>Funariaceae</taxon>
        <taxon>Physcomitrium</taxon>
    </lineage>
</organism>
<dbReference type="Gramene" id="Pp3c11_11400V3.1">
    <property type="protein sequence ID" value="Pp3c11_11400V3.1"/>
    <property type="gene ID" value="Pp3c11_11400"/>
</dbReference>
<evidence type="ECO:0000256" key="3">
    <source>
        <dbReference type="ARBA" id="ARBA00023002"/>
    </source>
</evidence>
<dbReference type="AlphaFoldDB" id="A0A2K1JUC7"/>
<dbReference type="STRING" id="3218.A0A2K1JUC7"/>
<dbReference type="Pfam" id="PF00106">
    <property type="entry name" value="adh_short"/>
    <property type="match status" value="1"/>
</dbReference>
<dbReference type="GO" id="GO:0016491">
    <property type="term" value="F:oxidoreductase activity"/>
    <property type="evidence" value="ECO:0007669"/>
    <property type="project" value="UniProtKB-KW"/>
</dbReference>
<keyword evidence="6" id="KW-1185">Reference proteome</keyword>
<protein>
    <submittedName>
        <fullName evidence="4 5">Uncharacterized protein</fullName>
    </submittedName>
</protein>
<evidence type="ECO:0000313" key="5">
    <source>
        <dbReference type="EnsemblPlants" id="Pp3c11_11400V3.1"/>
    </source>
</evidence>
<dbReference type="PANTHER" id="PTHR43490:SF99">
    <property type="entry name" value="SHORT-CHAIN DEHYDROGENASE_REDUCTASE"/>
    <property type="match status" value="1"/>
</dbReference>
<gene>
    <name evidence="4" type="ORF">PHYPA_014902</name>
</gene>
<evidence type="ECO:0000256" key="2">
    <source>
        <dbReference type="ARBA" id="ARBA00022857"/>
    </source>
</evidence>
<dbReference type="Gene3D" id="3.40.50.720">
    <property type="entry name" value="NAD(P)-binding Rossmann-like Domain"/>
    <property type="match status" value="1"/>
</dbReference>
<dbReference type="Proteomes" id="UP000006727">
    <property type="component" value="Chromosome 11"/>
</dbReference>
<keyword evidence="2" id="KW-0521">NADP</keyword>
<sequence>MSSARSQDRWWSLETVAVVTGANKGIGFEIVRRLALEGLTVVLTARNESRGITATQELHAQGLDNVVFHQLDVSNQESMNDFADWIQETYCGLDILVNNAAVYHDDSSYENAVESMSVNYRGTIDVIEALLPMLKSSHAGARIVTLSSRAGLSGYLNDDNLRSQLMDATEFDEELLNRTAEEYLQACRNGEGARYANNSYRMSKALINGYLRLLTLRLANRRHGHKIHLHNTHPGLVQTDMYWKFRRQIDDDTYEAHVASGRFGSEQLIGVEEAAETPVWLCLTSDPLPSGRLWCKHQELSYI</sequence>
<reference evidence="4 6" key="1">
    <citation type="journal article" date="2008" name="Science">
        <title>The Physcomitrella genome reveals evolutionary insights into the conquest of land by plants.</title>
        <authorList>
            <person name="Rensing S."/>
            <person name="Lang D."/>
            <person name="Zimmer A."/>
            <person name="Terry A."/>
            <person name="Salamov A."/>
            <person name="Shapiro H."/>
            <person name="Nishiyama T."/>
            <person name="Perroud P.-F."/>
            <person name="Lindquist E."/>
            <person name="Kamisugi Y."/>
            <person name="Tanahashi T."/>
            <person name="Sakakibara K."/>
            <person name="Fujita T."/>
            <person name="Oishi K."/>
            <person name="Shin-I T."/>
            <person name="Kuroki Y."/>
            <person name="Toyoda A."/>
            <person name="Suzuki Y."/>
            <person name="Hashimoto A."/>
            <person name="Yamaguchi K."/>
            <person name="Sugano A."/>
            <person name="Kohara Y."/>
            <person name="Fujiyama A."/>
            <person name="Anterola A."/>
            <person name="Aoki S."/>
            <person name="Ashton N."/>
            <person name="Barbazuk W.B."/>
            <person name="Barker E."/>
            <person name="Bennetzen J."/>
            <person name="Bezanilla M."/>
            <person name="Blankenship R."/>
            <person name="Cho S.H."/>
            <person name="Dutcher S."/>
            <person name="Estelle M."/>
            <person name="Fawcett J.A."/>
            <person name="Gundlach H."/>
            <person name="Hanada K."/>
            <person name="Heyl A."/>
            <person name="Hicks K.A."/>
            <person name="Hugh J."/>
            <person name="Lohr M."/>
            <person name="Mayer K."/>
            <person name="Melkozernov A."/>
            <person name="Murata T."/>
            <person name="Nelson D."/>
            <person name="Pils B."/>
            <person name="Prigge M."/>
            <person name="Reiss B."/>
            <person name="Renner T."/>
            <person name="Rombauts S."/>
            <person name="Rushton P."/>
            <person name="Sanderfoot A."/>
            <person name="Schween G."/>
            <person name="Shiu S.-H."/>
            <person name="Stueber K."/>
            <person name="Theodoulou F.L."/>
            <person name="Tu H."/>
            <person name="Van de Peer Y."/>
            <person name="Verrier P.J."/>
            <person name="Waters E."/>
            <person name="Wood A."/>
            <person name="Yang L."/>
            <person name="Cove D."/>
            <person name="Cuming A."/>
            <person name="Hasebe M."/>
            <person name="Lucas S."/>
            <person name="Mishler D.B."/>
            <person name="Reski R."/>
            <person name="Grigoriev I."/>
            <person name="Quatrano R.S."/>
            <person name="Boore J.L."/>
        </authorList>
    </citation>
    <scope>NUCLEOTIDE SEQUENCE [LARGE SCALE GENOMIC DNA]</scope>
    <source>
        <strain evidence="5 6">cv. Gransden 2004</strain>
    </source>
</reference>
<evidence type="ECO:0000256" key="1">
    <source>
        <dbReference type="ARBA" id="ARBA00006484"/>
    </source>
</evidence>
<reference evidence="4 6" key="2">
    <citation type="journal article" date="2018" name="Plant J.">
        <title>The Physcomitrella patens chromosome-scale assembly reveals moss genome structure and evolution.</title>
        <authorList>
            <person name="Lang D."/>
            <person name="Ullrich K.K."/>
            <person name="Murat F."/>
            <person name="Fuchs J."/>
            <person name="Jenkins J."/>
            <person name="Haas F.B."/>
            <person name="Piednoel M."/>
            <person name="Gundlach H."/>
            <person name="Van Bel M."/>
            <person name="Meyberg R."/>
            <person name="Vives C."/>
            <person name="Morata J."/>
            <person name="Symeonidi A."/>
            <person name="Hiss M."/>
            <person name="Muchero W."/>
            <person name="Kamisugi Y."/>
            <person name="Saleh O."/>
            <person name="Blanc G."/>
            <person name="Decker E.L."/>
            <person name="van Gessel N."/>
            <person name="Grimwood J."/>
            <person name="Hayes R.D."/>
            <person name="Graham S.W."/>
            <person name="Gunter L.E."/>
            <person name="McDaniel S.F."/>
            <person name="Hoernstein S.N.W."/>
            <person name="Larsson A."/>
            <person name="Li F.W."/>
            <person name="Perroud P.F."/>
            <person name="Phillips J."/>
            <person name="Ranjan P."/>
            <person name="Rokshar D.S."/>
            <person name="Rothfels C.J."/>
            <person name="Schneider L."/>
            <person name="Shu S."/>
            <person name="Stevenson D.W."/>
            <person name="Thummler F."/>
            <person name="Tillich M."/>
            <person name="Villarreal Aguilar J.C."/>
            <person name="Widiez T."/>
            <person name="Wong G.K."/>
            <person name="Wymore A."/>
            <person name="Zhang Y."/>
            <person name="Zimmer A.D."/>
            <person name="Quatrano R.S."/>
            <person name="Mayer K.F.X."/>
            <person name="Goodstein D."/>
            <person name="Casacuberta J.M."/>
            <person name="Vandepoele K."/>
            <person name="Reski R."/>
            <person name="Cuming A.C."/>
            <person name="Tuskan G.A."/>
            <person name="Maumus F."/>
            <person name="Salse J."/>
            <person name="Schmutz J."/>
            <person name="Rensing S.A."/>
        </authorList>
    </citation>
    <scope>NUCLEOTIDE SEQUENCE [LARGE SCALE GENOMIC DNA]</scope>
    <source>
        <strain evidence="5 6">cv. Gransden 2004</strain>
    </source>
</reference>
<dbReference type="InParanoid" id="A0A2K1JUC7"/>
<comment type="similarity">
    <text evidence="1">Belongs to the short-chain dehydrogenases/reductases (SDR) family.</text>
</comment>
<name>A0A2K1JUC7_PHYPA</name>
<reference evidence="5" key="3">
    <citation type="submission" date="2020-12" db="UniProtKB">
        <authorList>
            <consortium name="EnsemblPlants"/>
        </authorList>
    </citation>
    <scope>IDENTIFICATION</scope>
</reference>
<dbReference type="SUPFAM" id="SSF51735">
    <property type="entry name" value="NAD(P)-binding Rossmann-fold domains"/>
    <property type="match status" value="1"/>
</dbReference>
<proteinExistence type="inferred from homology"/>
<evidence type="ECO:0000313" key="6">
    <source>
        <dbReference type="Proteomes" id="UP000006727"/>
    </source>
</evidence>
<dbReference type="PRINTS" id="PR00081">
    <property type="entry name" value="GDHRDH"/>
</dbReference>
<dbReference type="EMBL" id="ABEU02000011">
    <property type="protein sequence ID" value="PNR45131.1"/>
    <property type="molecule type" value="Genomic_DNA"/>
</dbReference>
<accession>A0A2K1JUC7</accession>
<dbReference type="EnsemblPlants" id="Pp3c11_11400V3.2">
    <property type="protein sequence ID" value="Pp3c11_11400V3.2"/>
    <property type="gene ID" value="Pp3c11_11400"/>
</dbReference>
<keyword evidence="3" id="KW-0560">Oxidoreductase</keyword>
<dbReference type="EnsemblPlants" id="Pp3c11_11400V3.1">
    <property type="protein sequence ID" value="Pp3c11_11400V3.1"/>
    <property type="gene ID" value="Pp3c11_11400"/>
</dbReference>
<dbReference type="PANTHER" id="PTHR43490">
    <property type="entry name" value="(+)-NEOMENTHOL DEHYDROGENASE"/>
    <property type="match status" value="1"/>
</dbReference>